<name>A0A7M1LH96_9BACT</name>
<dbReference type="InterPro" id="IPR002678">
    <property type="entry name" value="DUF34/NIF3"/>
</dbReference>
<dbReference type="OrthoDB" id="9792792at2"/>
<feature type="binding site" evidence="5">
    <location>
        <position position="63"/>
    </location>
    <ligand>
        <name>a divalent metal cation</name>
        <dbReference type="ChEBI" id="CHEBI:60240"/>
        <label>1</label>
    </ligand>
</feature>
<protein>
    <recommendedName>
        <fullName evidence="3">GTP cyclohydrolase 1 type 2 homolog</fullName>
    </recommendedName>
</protein>
<gene>
    <name evidence="6" type="ORF">IMC76_00920</name>
</gene>
<evidence type="ECO:0000256" key="2">
    <source>
        <dbReference type="ARBA" id="ARBA00011643"/>
    </source>
</evidence>
<dbReference type="RefSeq" id="WP_025802976.1">
    <property type="nucleotide sequence ID" value="NZ_CP053842.1"/>
</dbReference>
<evidence type="ECO:0000256" key="1">
    <source>
        <dbReference type="ARBA" id="ARBA00006964"/>
    </source>
</evidence>
<dbReference type="FunFam" id="3.40.1390.30:FF:000001">
    <property type="entry name" value="GTP cyclohydrolase 1 type 2"/>
    <property type="match status" value="1"/>
</dbReference>
<feature type="binding site" evidence="5">
    <location>
        <position position="62"/>
    </location>
    <ligand>
        <name>a divalent metal cation</name>
        <dbReference type="ChEBI" id="CHEBI:60240"/>
        <label>1</label>
    </ligand>
</feature>
<evidence type="ECO:0000256" key="3">
    <source>
        <dbReference type="ARBA" id="ARBA00022112"/>
    </source>
</evidence>
<feature type="binding site" evidence="5">
    <location>
        <position position="101"/>
    </location>
    <ligand>
        <name>a divalent metal cation</name>
        <dbReference type="ChEBI" id="CHEBI:60240"/>
        <label>1</label>
    </ligand>
</feature>
<organism evidence="6 7">
    <name type="scientific">Campylobacter corcagiensis</name>
    <dbReference type="NCBI Taxonomy" id="1448857"/>
    <lineage>
        <taxon>Bacteria</taxon>
        <taxon>Pseudomonadati</taxon>
        <taxon>Campylobacterota</taxon>
        <taxon>Epsilonproteobacteria</taxon>
        <taxon>Campylobacterales</taxon>
        <taxon>Campylobacteraceae</taxon>
        <taxon>Campylobacter</taxon>
    </lineage>
</organism>
<dbReference type="InterPro" id="IPR036069">
    <property type="entry name" value="DUF34/NIF3_sf"/>
</dbReference>
<dbReference type="GO" id="GO:0005737">
    <property type="term" value="C:cytoplasm"/>
    <property type="evidence" value="ECO:0007669"/>
    <property type="project" value="TreeGrafter"/>
</dbReference>
<dbReference type="NCBIfam" id="TIGR00486">
    <property type="entry name" value="YbgI_SA1388"/>
    <property type="match status" value="1"/>
</dbReference>
<feature type="binding site" evidence="5">
    <location>
        <position position="206"/>
    </location>
    <ligand>
        <name>a divalent metal cation</name>
        <dbReference type="ChEBI" id="CHEBI:60240"/>
        <label>1</label>
    </ligand>
</feature>
<dbReference type="Gene3D" id="3.40.1390.30">
    <property type="entry name" value="NIF3 (NGG1p interacting factor 3)-like"/>
    <property type="match status" value="2"/>
</dbReference>
<dbReference type="EMBL" id="CP063078">
    <property type="protein sequence ID" value="QOQ87414.1"/>
    <property type="molecule type" value="Genomic_DNA"/>
</dbReference>
<comment type="subunit">
    <text evidence="2">Homohexamer.</text>
</comment>
<keyword evidence="7" id="KW-1185">Reference proteome</keyword>
<dbReference type="GO" id="GO:0046872">
    <property type="term" value="F:metal ion binding"/>
    <property type="evidence" value="ECO:0007669"/>
    <property type="project" value="UniProtKB-KW"/>
</dbReference>
<dbReference type="PANTHER" id="PTHR13799:SF14">
    <property type="entry name" value="GTP CYCLOHYDROLASE 1 TYPE 2 HOMOLOG"/>
    <property type="match status" value="1"/>
</dbReference>
<sequence>MKVAEIYKILDQIAPFEAGESWDNSGLLVGSMSDEFDKIYASLDIDSNLVNNLEPNSLLITHHPLIFSGLKKLDFSRYPANLIKVLIKKDIKLISMHTNFDKFVLNKFVMSEILGLESFKSVDFLEYAKFDGKFSDFCDFLKDKLCLDSLKVVKAKDEISTFSLCTGSGMSMVDMVEADAFITGDIKYHDALTAKENGLNLVDITHFESEKYFSKALVKNLQKFSISAIITNSTNPFSKI</sequence>
<dbReference type="Pfam" id="PF01784">
    <property type="entry name" value="DUF34_NIF3"/>
    <property type="match status" value="1"/>
</dbReference>
<feature type="binding site" evidence="5">
    <location>
        <position position="210"/>
    </location>
    <ligand>
        <name>a divalent metal cation</name>
        <dbReference type="ChEBI" id="CHEBI:60240"/>
        <label>1</label>
    </ligand>
</feature>
<evidence type="ECO:0000313" key="6">
    <source>
        <dbReference type="EMBL" id="QOQ87414.1"/>
    </source>
</evidence>
<reference evidence="6 7" key="1">
    <citation type="submission" date="2020-10" db="EMBL/GenBank/DDBJ databases">
        <title>Campylobacter and Helicobacter PacBio genomes.</title>
        <authorList>
            <person name="Lane C."/>
        </authorList>
    </citation>
    <scope>NUCLEOTIDE SEQUENCE [LARGE SCALE GENOMIC DNA]</scope>
    <source>
        <strain evidence="6 7">2016D-0077</strain>
    </source>
</reference>
<evidence type="ECO:0000256" key="4">
    <source>
        <dbReference type="ARBA" id="ARBA00022723"/>
    </source>
</evidence>
<accession>A0A7M1LH96</accession>
<evidence type="ECO:0000256" key="5">
    <source>
        <dbReference type="PIRSR" id="PIRSR602678-1"/>
    </source>
</evidence>
<dbReference type="Proteomes" id="UP000594749">
    <property type="component" value="Chromosome"/>
</dbReference>
<dbReference type="AlphaFoldDB" id="A0A7M1LH96"/>
<evidence type="ECO:0000313" key="7">
    <source>
        <dbReference type="Proteomes" id="UP000594749"/>
    </source>
</evidence>
<dbReference type="PANTHER" id="PTHR13799">
    <property type="entry name" value="NGG1 INTERACTING FACTOR 3"/>
    <property type="match status" value="1"/>
</dbReference>
<keyword evidence="4 5" id="KW-0479">Metal-binding</keyword>
<dbReference type="SUPFAM" id="SSF102705">
    <property type="entry name" value="NIF3 (NGG1p interacting factor 3)-like"/>
    <property type="match status" value="1"/>
</dbReference>
<comment type="similarity">
    <text evidence="1">Belongs to the GTP cyclohydrolase I type 2/NIF3 family.</text>
</comment>
<proteinExistence type="inferred from homology"/>